<organism evidence="5 6">
    <name type="scientific">Calditerricola satsumensis</name>
    <dbReference type="NCBI Taxonomy" id="373054"/>
    <lineage>
        <taxon>Bacteria</taxon>
        <taxon>Bacillati</taxon>
        <taxon>Bacillota</taxon>
        <taxon>Bacilli</taxon>
        <taxon>Bacillales</taxon>
        <taxon>Bacillaceae</taxon>
        <taxon>Calditerricola</taxon>
    </lineage>
</organism>
<keyword evidence="2" id="KW-0449">Lipoprotein</keyword>
<dbReference type="PANTHER" id="PTHR42941">
    <property type="entry name" value="SLL1037 PROTEIN"/>
    <property type="match status" value="1"/>
</dbReference>
<dbReference type="Gene3D" id="3.40.190.10">
    <property type="entry name" value="Periplasmic binding protein-like II"/>
    <property type="match status" value="2"/>
</dbReference>
<sequence>MVWKRFRSVMALLALVLAVAGCGSATQPGGNEQGADQAQGGETPDQLYIATGGTAGTYYALGGGIAKILEKAGVKATAQTTGASVENLRLLKDGQVDIAFTQADIADYAAKGTEMFQEGGAVQNMKTIAALYPETVQIVVPADSPVKSVADLKGKRVSVGAPGSGTELNAKQILEVYGLTFDDLKVQRLSFAESSSGLQDGTLDAAFVTAGTPTSAVSELAATKGVRIVSLDDEHIQKLSATYPFYFEQVIPAGTYKGQDQDVKTVAVKSMLVVRAELDDQLVYSITKTLFDNLQELETVHAKAKEIKLEDALKGFTIDVHPGAAKYFEEKGIRKEQ</sequence>
<feature type="signal peptide" evidence="3">
    <location>
        <begin position="1"/>
        <end position="25"/>
    </location>
</feature>
<evidence type="ECO:0000256" key="3">
    <source>
        <dbReference type="SAM" id="SignalP"/>
    </source>
</evidence>
<dbReference type="InterPro" id="IPR011852">
    <property type="entry name" value="TRAP_TAXI"/>
</dbReference>
<reference evidence="5" key="1">
    <citation type="journal article" date="2014" name="Int. J. Syst. Evol. Microbiol.">
        <title>Complete genome sequence of Corynebacterium casei LMG S-19264T (=DSM 44701T), isolated from a smear-ripened cheese.</title>
        <authorList>
            <consortium name="US DOE Joint Genome Institute (JGI-PGF)"/>
            <person name="Walter F."/>
            <person name="Albersmeier A."/>
            <person name="Kalinowski J."/>
            <person name="Ruckert C."/>
        </authorList>
    </citation>
    <scope>NUCLEOTIDE SEQUENCE</scope>
    <source>
        <strain evidence="5">JCM 14719</strain>
    </source>
</reference>
<evidence type="ECO:0000259" key="4">
    <source>
        <dbReference type="SMART" id="SM00062"/>
    </source>
</evidence>
<evidence type="ECO:0000313" key="6">
    <source>
        <dbReference type="Proteomes" id="UP000637720"/>
    </source>
</evidence>
<feature type="domain" description="Solute-binding protein family 3/N-terminal" evidence="4">
    <location>
        <begin position="46"/>
        <end position="293"/>
    </location>
</feature>
<dbReference type="Pfam" id="PF16868">
    <property type="entry name" value="NMT1_3"/>
    <property type="match status" value="1"/>
</dbReference>
<proteinExistence type="predicted"/>
<gene>
    <name evidence="5" type="ORF">GCM10007043_16260</name>
</gene>
<keyword evidence="3" id="KW-0732">Signal</keyword>
<dbReference type="EMBL" id="BMOF01000033">
    <property type="protein sequence ID" value="GGK02966.1"/>
    <property type="molecule type" value="Genomic_DNA"/>
</dbReference>
<dbReference type="SMART" id="SM00062">
    <property type="entry name" value="PBPb"/>
    <property type="match status" value="1"/>
</dbReference>
<dbReference type="Proteomes" id="UP000637720">
    <property type="component" value="Unassembled WGS sequence"/>
</dbReference>
<dbReference type="CDD" id="cd13567">
    <property type="entry name" value="PBP2_TtGluBP"/>
    <property type="match status" value="1"/>
</dbReference>
<dbReference type="AlphaFoldDB" id="A0A8J3FB14"/>
<evidence type="ECO:0000313" key="5">
    <source>
        <dbReference type="EMBL" id="GGK02966.1"/>
    </source>
</evidence>
<keyword evidence="6" id="KW-1185">Reference proteome</keyword>
<reference evidence="5" key="2">
    <citation type="submission" date="2020-09" db="EMBL/GenBank/DDBJ databases">
        <authorList>
            <person name="Sun Q."/>
            <person name="Ohkuma M."/>
        </authorList>
    </citation>
    <scope>NUCLEOTIDE SEQUENCE</scope>
    <source>
        <strain evidence="5">JCM 14719</strain>
    </source>
</reference>
<keyword evidence="1" id="KW-0564">Palmitate</keyword>
<dbReference type="NCBIfam" id="TIGR02122">
    <property type="entry name" value="TRAP_TAXI"/>
    <property type="match status" value="1"/>
</dbReference>
<dbReference type="SUPFAM" id="SSF53850">
    <property type="entry name" value="Periplasmic binding protein-like II"/>
    <property type="match status" value="1"/>
</dbReference>
<feature type="chain" id="PRO_5039687434" evidence="3">
    <location>
        <begin position="26"/>
        <end position="337"/>
    </location>
</feature>
<evidence type="ECO:0000256" key="2">
    <source>
        <dbReference type="ARBA" id="ARBA00023288"/>
    </source>
</evidence>
<dbReference type="InterPro" id="IPR001638">
    <property type="entry name" value="Solute-binding_3/MltF_N"/>
</dbReference>
<dbReference type="PANTHER" id="PTHR42941:SF1">
    <property type="entry name" value="SLL1037 PROTEIN"/>
    <property type="match status" value="1"/>
</dbReference>
<dbReference type="PROSITE" id="PS51257">
    <property type="entry name" value="PROKAR_LIPOPROTEIN"/>
    <property type="match status" value="1"/>
</dbReference>
<protein>
    <submittedName>
        <fullName evidence="5">C4-dicarboxylate ABC transporter substrate-binding protein</fullName>
    </submittedName>
</protein>
<name>A0A8J3FB14_9BACI</name>
<comment type="caution">
    <text evidence="5">The sequence shown here is derived from an EMBL/GenBank/DDBJ whole genome shotgun (WGS) entry which is preliminary data.</text>
</comment>
<evidence type="ECO:0000256" key="1">
    <source>
        <dbReference type="ARBA" id="ARBA00023139"/>
    </source>
</evidence>
<accession>A0A8J3FB14</accession>